<keyword evidence="7" id="KW-0067">ATP-binding</keyword>
<dbReference type="NCBIfam" id="TIGR01027">
    <property type="entry name" value="proB"/>
    <property type="match status" value="1"/>
</dbReference>
<dbReference type="InterPro" id="IPR001057">
    <property type="entry name" value="Glu/AcGlu_kinase"/>
</dbReference>
<dbReference type="EMBL" id="UOGL01000515">
    <property type="protein sequence ID" value="VAX41120.1"/>
    <property type="molecule type" value="Genomic_DNA"/>
</dbReference>
<dbReference type="FunFam" id="2.30.130.10:FF:000007">
    <property type="entry name" value="Glutamate 5-kinase"/>
    <property type="match status" value="1"/>
</dbReference>
<keyword evidence="2" id="KW-0028">Amino-acid biosynthesis</keyword>
<dbReference type="PANTHER" id="PTHR43654:SF1">
    <property type="entry name" value="ISOPENTENYL PHOSPHATE KINASE"/>
    <property type="match status" value="1"/>
</dbReference>
<dbReference type="InterPro" id="IPR001048">
    <property type="entry name" value="Asp/Glu/Uridylate_kinase"/>
</dbReference>
<evidence type="ECO:0000256" key="3">
    <source>
        <dbReference type="ARBA" id="ARBA00022650"/>
    </source>
</evidence>
<dbReference type="SUPFAM" id="SSF88697">
    <property type="entry name" value="PUA domain-like"/>
    <property type="match status" value="1"/>
</dbReference>
<gene>
    <name evidence="9" type="ORF">MNBD_PLANCTO02-1175</name>
</gene>
<dbReference type="GO" id="GO:0004349">
    <property type="term" value="F:glutamate 5-kinase activity"/>
    <property type="evidence" value="ECO:0007669"/>
    <property type="project" value="UniProtKB-EC"/>
</dbReference>
<dbReference type="SUPFAM" id="SSF53633">
    <property type="entry name" value="Carbamate kinase-like"/>
    <property type="match status" value="1"/>
</dbReference>
<dbReference type="Gene3D" id="2.30.130.10">
    <property type="entry name" value="PUA domain"/>
    <property type="match status" value="1"/>
</dbReference>
<organism evidence="9">
    <name type="scientific">hydrothermal vent metagenome</name>
    <dbReference type="NCBI Taxonomy" id="652676"/>
    <lineage>
        <taxon>unclassified sequences</taxon>
        <taxon>metagenomes</taxon>
        <taxon>ecological metagenomes</taxon>
    </lineage>
</organism>
<evidence type="ECO:0000313" key="9">
    <source>
        <dbReference type="EMBL" id="VAX41120.1"/>
    </source>
</evidence>
<dbReference type="InterPro" id="IPR011529">
    <property type="entry name" value="Glu_5kinase"/>
</dbReference>
<evidence type="ECO:0000256" key="2">
    <source>
        <dbReference type="ARBA" id="ARBA00022605"/>
    </source>
</evidence>
<feature type="domain" description="PUA" evidence="8">
    <location>
        <begin position="288"/>
        <end position="371"/>
    </location>
</feature>
<dbReference type="FunFam" id="3.40.1160.10:FF:000018">
    <property type="entry name" value="Glutamate 5-kinase"/>
    <property type="match status" value="1"/>
</dbReference>
<dbReference type="CDD" id="cd04242">
    <property type="entry name" value="AAK_G5K_ProB"/>
    <property type="match status" value="1"/>
</dbReference>
<dbReference type="InterPro" id="IPR005715">
    <property type="entry name" value="Glu_5kinase/COase_Synthase"/>
</dbReference>
<dbReference type="Gene3D" id="3.40.1160.10">
    <property type="entry name" value="Acetylglutamate kinase-like"/>
    <property type="match status" value="2"/>
</dbReference>
<dbReference type="InterPro" id="IPR002478">
    <property type="entry name" value="PUA"/>
</dbReference>
<dbReference type="GO" id="GO:0008652">
    <property type="term" value="P:amino acid biosynthetic process"/>
    <property type="evidence" value="ECO:0007669"/>
    <property type="project" value="UniProtKB-KW"/>
</dbReference>
<dbReference type="PANTHER" id="PTHR43654">
    <property type="entry name" value="GLUTAMATE 5-KINASE"/>
    <property type="match status" value="1"/>
</dbReference>
<keyword evidence="5" id="KW-0547">Nucleotide-binding</keyword>
<evidence type="ECO:0000256" key="4">
    <source>
        <dbReference type="ARBA" id="ARBA00022679"/>
    </source>
</evidence>
<keyword evidence="6 9" id="KW-0418">Kinase</keyword>
<evidence type="ECO:0000256" key="1">
    <source>
        <dbReference type="ARBA" id="ARBA00022490"/>
    </source>
</evidence>
<dbReference type="EC" id="2.7.2.11" evidence="9"/>
<dbReference type="PRINTS" id="PR00474">
    <property type="entry name" value="GLU5KINASE"/>
</dbReference>
<dbReference type="PIRSF" id="PIRSF000729">
    <property type="entry name" value="GK"/>
    <property type="match status" value="1"/>
</dbReference>
<dbReference type="SMART" id="SM00359">
    <property type="entry name" value="PUA"/>
    <property type="match status" value="1"/>
</dbReference>
<dbReference type="HAMAP" id="MF_00456">
    <property type="entry name" value="ProB"/>
    <property type="match status" value="1"/>
</dbReference>
<dbReference type="GO" id="GO:0005524">
    <property type="term" value="F:ATP binding"/>
    <property type="evidence" value="ECO:0007669"/>
    <property type="project" value="UniProtKB-KW"/>
</dbReference>
<keyword evidence="1" id="KW-0963">Cytoplasm</keyword>
<dbReference type="GO" id="GO:0003723">
    <property type="term" value="F:RNA binding"/>
    <property type="evidence" value="ECO:0007669"/>
    <property type="project" value="InterPro"/>
</dbReference>
<dbReference type="PROSITE" id="PS50890">
    <property type="entry name" value="PUA"/>
    <property type="match status" value="1"/>
</dbReference>
<evidence type="ECO:0000256" key="5">
    <source>
        <dbReference type="ARBA" id="ARBA00022741"/>
    </source>
</evidence>
<evidence type="ECO:0000259" key="8">
    <source>
        <dbReference type="SMART" id="SM00359"/>
    </source>
</evidence>
<dbReference type="InterPro" id="IPR041739">
    <property type="entry name" value="G5K_ProB"/>
</dbReference>
<dbReference type="Pfam" id="PF00696">
    <property type="entry name" value="AA_kinase"/>
    <property type="match status" value="1"/>
</dbReference>
<keyword evidence="3" id="KW-0641">Proline biosynthesis</keyword>
<accession>A0A3B1DZH4</accession>
<dbReference type="InterPro" id="IPR015947">
    <property type="entry name" value="PUA-like_sf"/>
</dbReference>
<dbReference type="AlphaFoldDB" id="A0A3B1DZH4"/>
<dbReference type="Pfam" id="PF01472">
    <property type="entry name" value="PUA"/>
    <property type="match status" value="1"/>
</dbReference>
<evidence type="ECO:0000256" key="7">
    <source>
        <dbReference type="ARBA" id="ARBA00022840"/>
    </source>
</evidence>
<proteinExistence type="inferred from homology"/>
<reference evidence="9" key="1">
    <citation type="submission" date="2018-06" db="EMBL/GenBank/DDBJ databases">
        <authorList>
            <person name="Zhirakovskaya E."/>
        </authorList>
    </citation>
    <scope>NUCLEOTIDE SEQUENCE</scope>
</reference>
<evidence type="ECO:0000256" key="6">
    <source>
        <dbReference type="ARBA" id="ARBA00022777"/>
    </source>
</evidence>
<protein>
    <submittedName>
        <fullName evidence="9">Glutamate 5-kinase / RNA-binding C-terminal domain PUA</fullName>
        <ecNumber evidence="9">2.7.2.11</ecNumber>
    </submittedName>
</protein>
<name>A0A3B1DZH4_9ZZZZ</name>
<keyword evidence="4 9" id="KW-0808">Transferase</keyword>
<dbReference type="InterPro" id="IPR036393">
    <property type="entry name" value="AceGlu_kinase-like_sf"/>
</dbReference>
<dbReference type="InterPro" id="IPR036974">
    <property type="entry name" value="PUA_sf"/>
</dbReference>
<dbReference type="GO" id="GO:0005829">
    <property type="term" value="C:cytosol"/>
    <property type="evidence" value="ECO:0007669"/>
    <property type="project" value="TreeGrafter"/>
</dbReference>
<dbReference type="CDD" id="cd21157">
    <property type="entry name" value="PUA_G5K"/>
    <property type="match status" value="1"/>
</dbReference>
<sequence>MSETTNPIRRDVIESARTLVIKIGTNVLSEEDDSVNLSRLQHIAEQIDHVRQTGREVVVVTSGAVGAGMGLLNLKERPTDLPHLQAAAATGQARLMGMYEEALRKHGYHTAQILLTANDFRTRKRYLNVRNTLHTLFEYGVVPIVNENDTVSIDEIKFGDNDHLAAMVTNLLNNPLLVILSIVDGLYDGDPANPKSQRIPFIEKWSDELMSHAVDSQSSRGTGGMGSKLKAVQMATAVGENVIIANGTEENIIVDILAGVDKGTLFLAQENVVPAWKRWIGFTVEPKGTYQLDAGASKAILESGRSLLAIGISTVSGQFKKGDVISITNNKGVEFARGLTNYNSTDAKKIAGHRTDKIADILGSLLYAEVVHRDNLVLTGNG</sequence>